<dbReference type="PRINTS" id="PR01415">
    <property type="entry name" value="ANKYRIN"/>
</dbReference>
<gene>
    <name evidence="7" type="ORF">Baya_9743</name>
</gene>
<evidence type="ECO:0000256" key="1">
    <source>
        <dbReference type="ARBA" id="ARBA00004906"/>
    </source>
</evidence>
<organism evidence="7 8">
    <name type="scientific">Bagarius yarrelli</name>
    <name type="common">Goonch</name>
    <name type="synonym">Bagrus yarrelli</name>
    <dbReference type="NCBI Taxonomy" id="175774"/>
    <lineage>
        <taxon>Eukaryota</taxon>
        <taxon>Metazoa</taxon>
        <taxon>Chordata</taxon>
        <taxon>Craniata</taxon>
        <taxon>Vertebrata</taxon>
        <taxon>Euteleostomi</taxon>
        <taxon>Actinopterygii</taxon>
        <taxon>Neopterygii</taxon>
        <taxon>Teleostei</taxon>
        <taxon>Ostariophysi</taxon>
        <taxon>Siluriformes</taxon>
        <taxon>Sisoridae</taxon>
        <taxon>Sisorinae</taxon>
        <taxon>Bagarius</taxon>
    </lineage>
</organism>
<dbReference type="Gene3D" id="1.10.750.20">
    <property type="entry name" value="SOCS box"/>
    <property type="match status" value="1"/>
</dbReference>
<evidence type="ECO:0000256" key="4">
    <source>
        <dbReference type="ARBA" id="ARBA00023043"/>
    </source>
</evidence>
<reference evidence="7 8" key="1">
    <citation type="journal article" date="2019" name="Genome Biol. Evol.">
        <title>Whole-Genome Sequencing of the Giant Devil Catfish, Bagarius yarrelli.</title>
        <authorList>
            <person name="Jiang W."/>
            <person name="Lv Y."/>
            <person name="Cheng L."/>
            <person name="Yang K."/>
            <person name="Chao B."/>
            <person name="Wang X."/>
            <person name="Li Y."/>
            <person name="Pan X."/>
            <person name="You X."/>
            <person name="Zhang Y."/>
            <person name="Yang J."/>
            <person name="Li J."/>
            <person name="Zhang X."/>
            <person name="Liu S."/>
            <person name="Sun C."/>
            <person name="Yang J."/>
            <person name="Shi Q."/>
        </authorList>
    </citation>
    <scope>NUCLEOTIDE SEQUENCE [LARGE SCALE GENOMIC DNA]</scope>
    <source>
        <strain evidence="7">JWS20170419001</strain>
        <tissue evidence="7">Muscle</tissue>
    </source>
</reference>
<dbReference type="PANTHER" id="PTHR24136:SF53">
    <property type="entry name" value="ANKYRIN REPEAT AND SOCS BOX CONTAINING 13"/>
    <property type="match status" value="1"/>
</dbReference>
<evidence type="ECO:0000256" key="2">
    <source>
        <dbReference type="ARBA" id="ARBA00005949"/>
    </source>
</evidence>
<keyword evidence="4 5" id="KW-0040">ANK repeat</keyword>
<comment type="similarity">
    <text evidence="2">Belongs to the ankyrin SOCS box (ASB) family.</text>
</comment>
<dbReference type="SMART" id="SM00969">
    <property type="entry name" value="SOCS_box"/>
    <property type="match status" value="1"/>
</dbReference>
<keyword evidence="3" id="KW-0677">Repeat</keyword>
<evidence type="ECO:0000313" key="7">
    <source>
        <dbReference type="EMBL" id="TSO77776.1"/>
    </source>
</evidence>
<dbReference type="InterPro" id="IPR036036">
    <property type="entry name" value="SOCS_box-like_dom_sf"/>
</dbReference>
<dbReference type="FunFam" id="1.25.40.20:FF:000016">
    <property type="entry name" value="Ankyrin repeat and SOCS box containing 5"/>
    <property type="match status" value="1"/>
</dbReference>
<dbReference type="OrthoDB" id="10252328at2759"/>
<dbReference type="InterPro" id="IPR036770">
    <property type="entry name" value="Ankyrin_rpt-contain_sf"/>
</dbReference>
<dbReference type="EMBL" id="VCAZ01000070">
    <property type="protein sequence ID" value="TSO77776.1"/>
    <property type="molecule type" value="Genomic_DNA"/>
</dbReference>
<dbReference type="UniPathway" id="UPA00143"/>
<evidence type="ECO:0000256" key="5">
    <source>
        <dbReference type="PROSITE-ProRule" id="PRU00023"/>
    </source>
</evidence>
<comment type="pathway">
    <text evidence="1">Protein modification; protein ubiquitination.</text>
</comment>
<dbReference type="PROSITE" id="PS50088">
    <property type="entry name" value="ANK_REPEAT"/>
    <property type="match status" value="5"/>
</dbReference>
<evidence type="ECO:0000259" key="6">
    <source>
        <dbReference type="PROSITE" id="PS50225"/>
    </source>
</evidence>
<feature type="repeat" description="ANK" evidence="5">
    <location>
        <begin position="54"/>
        <end position="86"/>
    </location>
</feature>
<dbReference type="PROSITE" id="PS50297">
    <property type="entry name" value="ANK_REP_REGION"/>
    <property type="match status" value="4"/>
</dbReference>
<dbReference type="Pfam" id="PF13857">
    <property type="entry name" value="Ank_5"/>
    <property type="match status" value="1"/>
</dbReference>
<comment type="caution">
    <text evidence="7">The sequence shown here is derived from an EMBL/GenBank/DDBJ whole genome shotgun (WGS) entry which is preliminary data.</text>
</comment>
<dbReference type="GO" id="GO:0035556">
    <property type="term" value="P:intracellular signal transduction"/>
    <property type="evidence" value="ECO:0007669"/>
    <property type="project" value="InterPro"/>
</dbReference>
<dbReference type="InterPro" id="IPR001496">
    <property type="entry name" value="SOCS_box"/>
</dbReference>
<dbReference type="InterPro" id="IPR051573">
    <property type="entry name" value="Ankyrin-SOCS_box_domain"/>
</dbReference>
<sequence length="298" mass="31996">MDIHTRPTLFSEIAHGLGFWTDRSAVHEAAAQGRAAELQQLIKNGAMVNIVAVDSITPLHEACIQGQTQCVQLLLEAGACVNARNIDGSTPLCDACAAGNLECVKLLLEYGAMVNPPLFTFSPLHEACMGGNPECVQHLIAKGALMEAHDCHFGTPLHVACARQHLDCVKVLLNSGANVNAAKIHETALHHAAKANNLEMIKLLVEFGGNVFAKDNLGKKPIRYTSPGSTAALCLKSYEAEPLSLQQLSRVALRSALGKRVLEALPQLGLPNRMVCYLSYMPTSPHELLTSTRAEPIV</sequence>
<dbReference type="InterPro" id="IPR002110">
    <property type="entry name" value="Ankyrin_rpt"/>
</dbReference>
<feature type="repeat" description="ANK" evidence="5">
    <location>
        <begin position="152"/>
        <end position="184"/>
    </location>
</feature>
<dbReference type="GO" id="GO:0045732">
    <property type="term" value="P:positive regulation of protein catabolic process"/>
    <property type="evidence" value="ECO:0007669"/>
    <property type="project" value="TreeGrafter"/>
</dbReference>
<dbReference type="AlphaFoldDB" id="A0A556UFP1"/>
<proteinExistence type="inferred from homology"/>
<protein>
    <submittedName>
        <fullName evidence="7">Ankyrin repeat and SOCS box protein 13</fullName>
    </submittedName>
</protein>
<dbReference type="GO" id="GO:0016567">
    <property type="term" value="P:protein ubiquitination"/>
    <property type="evidence" value="ECO:0007669"/>
    <property type="project" value="UniProtKB-UniPathway"/>
</dbReference>
<accession>A0A556UFP1</accession>
<evidence type="ECO:0000256" key="3">
    <source>
        <dbReference type="ARBA" id="ARBA00022737"/>
    </source>
</evidence>
<dbReference type="Proteomes" id="UP000319801">
    <property type="component" value="Unassembled WGS sequence"/>
</dbReference>
<feature type="repeat" description="ANK" evidence="5">
    <location>
        <begin position="184"/>
        <end position="216"/>
    </location>
</feature>
<dbReference type="SUPFAM" id="SSF158235">
    <property type="entry name" value="SOCS box-like"/>
    <property type="match status" value="1"/>
</dbReference>
<keyword evidence="8" id="KW-1185">Reference proteome</keyword>
<feature type="repeat" description="ANK" evidence="5">
    <location>
        <begin position="87"/>
        <end position="115"/>
    </location>
</feature>
<dbReference type="Gene3D" id="1.25.40.20">
    <property type="entry name" value="Ankyrin repeat-containing domain"/>
    <property type="match status" value="1"/>
</dbReference>
<dbReference type="SMART" id="SM00248">
    <property type="entry name" value="ANK"/>
    <property type="match status" value="6"/>
</dbReference>
<dbReference type="PROSITE" id="PS50225">
    <property type="entry name" value="SOCS"/>
    <property type="match status" value="1"/>
</dbReference>
<evidence type="ECO:0000313" key="8">
    <source>
        <dbReference type="Proteomes" id="UP000319801"/>
    </source>
</evidence>
<feature type="repeat" description="ANK" evidence="5">
    <location>
        <begin position="119"/>
        <end position="151"/>
    </location>
</feature>
<dbReference type="SUPFAM" id="SSF48403">
    <property type="entry name" value="Ankyrin repeat"/>
    <property type="match status" value="1"/>
</dbReference>
<dbReference type="Pfam" id="PF07525">
    <property type="entry name" value="SOCS_box"/>
    <property type="match status" value="1"/>
</dbReference>
<feature type="domain" description="SOCS box" evidence="6">
    <location>
        <begin position="235"/>
        <end position="284"/>
    </location>
</feature>
<dbReference type="PANTHER" id="PTHR24136">
    <property type="entry name" value="SOWAH (DROSOPHILA) HOMOLOG"/>
    <property type="match status" value="1"/>
</dbReference>
<name>A0A556UFP1_BAGYA</name>
<dbReference type="Pfam" id="PF12796">
    <property type="entry name" value="Ank_2"/>
    <property type="match status" value="2"/>
</dbReference>